<dbReference type="Pfam" id="PF00005">
    <property type="entry name" value="ABC_tran"/>
    <property type="match status" value="2"/>
</dbReference>
<evidence type="ECO:0000256" key="4">
    <source>
        <dbReference type="ARBA" id="ARBA00022692"/>
    </source>
</evidence>
<feature type="transmembrane region" description="Helical" evidence="10">
    <location>
        <begin position="357"/>
        <end position="378"/>
    </location>
</feature>
<keyword evidence="11" id="KW-0732">Signal</keyword>
<feature type="chain" id="PRO_5005547796" evidence="11">
    <location>
        <begin position="24"/>
        <end position="1432"/>
    </location>
</feature>
<dbReference type="SUPFAM" id="SSF52540">
    <property type="entry name" value="P-loop containing nucleoside triphosphate hydrolases"/>
    <property type="match status" value="2"/>
</dbReference>
<keyword evidence="3" id="KW-0813">Transport</keyword>
<dbReference type="PROSITE" id="PS50929">
    <property type="entry name" value="ABC_TM1F"/>
    <property type="match status" value="2"/>
</dbReference>
<dbReference type="CDD" id="cd03250">
    <property type="entry name" value="ABCC_MRP_domain1"/>
    <property type="match status" value="1"/>
</dbReference>
<dbReference type="InterPro" id="IPR003593">
    <property type="entry name" value="AAA+_ATPase"/>
</dbReference>
<dbReference type="InterPro" id="IPR036640">
    <property type="entry name" value="ABC1_TM_sf"/>
</dbReference>
<gene>
    <name evidence="14" type="ORF">AMAG_02246</name>
</gene>
<feature type="transmembrane region" description="Helical" evidence="10">
    <location>
        <begin position="284"/>
        <end position="303"/>
    </location>
</feature>
<dbReference type="GO" id="GO:0016020">
    <property type="term" value="C:membrane"/>
    <property type="evidence" value="ECO:0007669"/>
    <property type="project" value="UniProtKB-SubCell"/>
</dbReference>
<feature type="transmembrane region" description="Helical" evidence="10">
    <location>
        <begin position="860"/>
        <end position="887"/>
    </location>
</feature>
<dbReference type="OrthoDB" id="6500128at2759"/>
<evidence type="ECO:0000313" key="15">
    <source>
        <dbReference type="Proteomes" id="UP000054350"/>
    </source>
</evidence>
<dbReference type="FunFam" id="1.20.1560.10:FF:000003">
    <property type="entry name" value="ABC transporter C family member 10"/>
    <property type="match status" value="1"/>
</dbReference>
<comment type="subcellular location">
    <subcellularLocation>
        <location evidence="1">Membrane</location>
        <topology evidence="1">Multi-pass membrane protein</topology>
    </subcellularLocation>
</comment>
<dbReference type="SMART" id="SM00382">
    <property type="entry name" value="AAA"/>
    <property type="match status" value="2"/>
</dbReference>
<keyword evidence="9 10" id="KW-0472">Membrane</keyword>
<feature type="domain" description="ABC transporter" evidence="12">
    <location>
        <begin position="1190"/>
        <end position="1418"/>
    </location>
</feature>
<comment type="similarity">
    <text evidence="2">Belongs to the ABC transporter superfamily. ABCC family. Conjugate transporter (TC 3.A.1.208) subfamily.</text>
</comment>
<feature type="domain" description="ABC transporter" evidence="12">
    <location>
        <begin position="554"/>
        <end position="778"/>
    </location>
</feature>
<dbReference type="eggNOG" id="KOG0054">
    <property type="taxonomic scope" value="Eukaryota"/>
</dbReference>
<protein>
    <submittedName>
        <fullName evidence="14">Uncharacterized protein</fullName>
    </submittedName>
</protein>
<evidence type="ECO:0000256" key="2">
    <source>
        <dbReference type="ARBA" id="ARBA00009726"/>
    </source>
</evidence>
<dbReference type="PROSITE" id="PS00211">
    <property type="entry name" value="ABC_TRANSPORTER_1"/>
    <property type="match status" value="1"/>
</dbReference>
<keyword evidence="15" id="KW-1185">Reference proteome</keyword>
<keyword evidence="8 10" id="KW-1133">Transmembrane helix</keyword>
<feature type="transmembrane region" description="Helical" evidence="10">
    <location>
        <begin position="999"/>
        <end position="1021"/>
    </location>
</feature>
<feature type="transmembrane region" description="Helical" evidence="10">
    <location>
        <begin position="146"/>
        <end position="165"/>
    </location>
</feature>
<feature type="transmembrane region" description="Helical" evidence="10">
    <location>
        <begin position="248"/>
        <end position="269"/>
    </location>
</feature>
<dbReference type="PROSITE" id="PS50893">
    <property type="entry name" value="ABC_TRANSPORTER_2"/>
    <property type="match status" value="2"/>
</dbReference>
<dbReference type="InterPro" id="IPR003439">
    <property type="entry name" value="ABC_transporter-like_ATP-bd"/>
</dbReference>
<dbReference type="VEuPathDB" id="FungiDB:AMAG_02246"/>
<dbReference type="PANTHER" id="PTHR24223:SF353">
    <property type="entry name" value="ABC TRANSPORTER ATP-BINDING PROTEIN_PERMEASE VMR1-RELATED"/>
    <property type="match status" value="1"/>
</dbReference>
<keyword evidence="4 10" id="KW-0812">Transmembrane</keyword>
<feature type="transmembrane region" description="Helical" evidence="10">
    <location>
        <begin position="1123"/>
        <end position="1143"/>
    </location>
</feature>
<dbReference type="FunFam" id="3.40.50.300:FF:000610">
    <property type="entry name" value="Multidrug resistance-associated ABC transporter"/>
    <property type="match status" value="1"/>
</dbReference>
<keyword evidence="5" id="KW-0677">Repeat</keyword>
<feature type="transmembrane region" description="Helical" evidence="10">
    <location>
        <begin position="907"/>
        <end position="931"/>
    </location>
</feature>
<organism evidence="14 15">
    <name type="scientific">Allomyces macrogynus (strain ATCC 38327)</name>
    <name type="common">Allomyces javanicus var. macrogynus</name>
    <dbReference type="NCBI Taxonomy" id="578462"/>
    <lineage>
        <taxon>Eukaryota</taxon>
        <taxon>Fungi</taxon>
        <taxon>Fungi incertae sedis</taxon>
        <taxon>Blastocladiomycota</taxon>
        <taxon>Blastocladiomycetes</taxon>
        <taxon>Blastocladiales</taxon>
        <taxon>Blastocladiaceae</taxon>
        <taxon>Allomyces</taxon>
    </lineage>
</organism>
<evidence type="ECO:0000256" key="10">
    <source>
        <dbReference type="SAM" id="Phobius"/>
    </source>
</evidence>
<reference evidence="15" key="2">
    <citation type="submission" date="2009-11" db="EMBL/GenBank/DDBJ databases">
        <title>The Genome Sequence of Allomyces macrogynus strain ATCC 38327.</title>
        <authorList>
            <consortium name="The Broad Institute Genome Sequencing Platform"/>
            <person name="Russ C."/>
            <person name="Cuomo C."/>
            <person name="Shea T."/>
            <person name="Young S.K."/>
            <person name="Zeng Q."/>
            <person name="Koehrsen M."/>
            <person name="Haas B."/>
            <person name="Borodovsky M."/>
            <person name="Guigo R."/>
            <person name="Alvarado L."/>
            <person name="Berlin A."/>
            <person name="Borenstein D."/>
            <person name="Chen Z."/>
            <person name="Engels R."/>
            <person name="Freedman E."/>
            <person name="Gellesch M."/>
            <person name="Goldberg J."/>
            <person name="Griggs A."/>
            <person name="Gujja S."/>
            <person name="Heiman D."/>
            <person name="Hepburn T."/>
            <person name="Howarth C."/>
            <person name="Jen D."/>
            <person name="Larson L."/>
            <person name="Lewis B."/>
            <person name="Mehta T."/>
            <person name="Park D."/>
            <person name="Pearson M."/>
            <person name="Roberts A."/>
            <person name="Saif S."/>
            <person name="Shenoy N."/>
            <person name="Sisk P."/>
            <person name="Stolte C."/>
            <person name="Sykes S."/>
            <person name="Walk T."/>
            <person name="White J."/>
            <person name="Yandava C."/>
            <person name="Burger G."/>
            <person name="Gray M.W."/>
            <person name="Holland P.W.H."/>
            <person name="King N."/>
            <person name="Lang F.B.F."/>
            <person name="Roger A.J."/>
            <person name="Ruiz-Trillo I."/>
            <person name="Lander E."/>
            <person name="Nusbaum C."/>
        </authorList>
    </citation>
    <scope>NUCLEOTIDE SEQUENCE [LARGE SCALE GENOMIC DNA]</scope>
    <source>
        <strain evidence="15">ATCC 38327</strain>
    </source>
</reference>
<dbReference type="InterPro" id="IPR027417">
    <property type="entry name" value="P-loop_NTPase"/>
</dbReference>
<evidence type="ECO:0000256" key="1">
    <source>
        <dbReference type="ARBA" id="ARBA00004141"/>
    </source>
</evidence>
<dbReference type="OMA" id="LAQDYWI"/>
<reference evidence="14 15" key="1">
    <citation type="submission" date="2009-11" db="EMBL/GenBank/DDBJ databases">
        <title>Annotation of Allomyces macrogynus ATCC 38327.</title>
        <authorList>
            <consortium name="The Broad Institute Genome Sequencing Platform"/>
            <person name="Russ C."/>
            <person name="Cuomo C."/>
            <person name="Burger G."/>
            <person name="Gray M.W."/>
            <person name="Holland P.W.H."/>
            <person name="King N."/>
            <person name="Lang F.B.F."/>
            <person name="Roger A.J."/>
            <person name="Ruiz-Trillo I."/>
            <person name="Young S.K."/>
            <person name="Zeng Q."/>
            <person name="Gargeya S."/>
            <person name="Fitzgerald M."/>
            <person name="Haas B."/>
            <person name="Abouelleil A."/>
            <person name="Alvarado L."/>
            <person name="Arachchi H.M."/>
            <person name="Berlin A."/>
            <person name="Chapman S.B."/>
            <person name="Gearin G."/>
            <person name="Goldberg J."/>
            <person name="Griggs A."/>
            <person name="Gujja S."/>
            <person name="Hansen M."/>
            <person name="Heiman D."/>
            <person name="Howarth C."/>
            <person name="Larimer J."/>
            <person name="Lui A."/>
            <person name="MacDonald P.J.P."/>
            <person name="McCowen C."/>
            <person name="Montmayeur A."/>
            <person name="Murphy C."/>
            <person name="Neiman D."/>
            <person name="Pearson M."/>
            <person name="Priest M."/>
            <person name="Roberts A."/>
            <person name="Saif S."/>
            <person name="Shea T."/>
            <person name="Sisk P."/>
            <person name="Stolte C."/>
            <person name="Sykes S."/>
            <person name="Wortman J."/>
            <person name="Nusbaum C."/>
            <person name="Birren B."/>
        </authorList>
    </citation>
    <scope>NUCLEOTIDE SEQUENCE [LARGE SCALE GENOMIC DNA]</scope>
    <source>
        <strain evidence="14 15">ATCC 38327</strain>
    </source>
</reference>
<dbReference type="GO" id="GO:0140359">
    <property type="term" value="F:ABC-type transporter activity"/>
    <property type="evidence" value="ECO:0007669"/>
    <property type="project" value="InterPro"/>
</dbReference>
<evidence type="ECO:0000256" key="8">
    <source>
        <dbReference type="ARBA" id="ARBA00022989"/>
    </source>
</evidence>
<dbReference type="Gene3D" id="1.20.1560.10">
    <property type="entry name" value="ABC transporter type 1, transmembrane domain"/>
    <property type="match status" value="2"/>
</dbReference>
<feature type="transmembrane region" description="Helical" evidence="10">
    <location>
        <begin position="384"/>
        <end position="402"/>
    </location>
</feature>
<feature type="domain" description="ABC transmembrane type-1" evidence="13">
    <location>
        <begin position="249"/>
        <end position="527"/>
    </location>
</feature>
<keyword evidence="7" id="KW-0067">ATP-binding</keyword>
<evidence type="ECO:0000256" key="9">
    <source>
        <dbReference type="ARBA" id="ARBA00023136"/>
    </source>
</evidence>
<dbReference type="Proteomes" id="UP000054350">
    <property type="component" value="Unassembled WGS sequence"/>
</dbReference>
<evidence type="ECO:0000256" key="7">
    <source>
        <dbReference type="ARBA" id="ARBA00022840"/>
    </source>
</evidence>
<dbReference type="Pfam" id="PF00664">
    <property type="entry name" value="ABC_membrane"/>
    <property type="match status" value="2"/>
</dbReference>
<dbReference type="InterPro" id="IPR017871">
    <property type="entry name" value="ABC_transporter-like_CS"/>
</dbReference>
<feature type="transmembrane region" description="Helical" evidence="10">
    <location>
        <begin position="1100"/>
        <end position="1116"/>
    </location>
</feature>
<evidence type="ECO:0000256" key="6">
    <source>
        <dbReference type="ARBA" id="ARBA00022741"/>
    </source>
</evidence>
<proteinExistence type="inferred from homology"/>
<dbReference type="FunFam" id="1.20.1560.10:FF:000010">
    <property type="entry name" value="Multidrug resistance-associated ABC transporter"/>
    <property type="match status" value="1"/>
</dbReference>
<keyword evidence="6" id="KW-0547">Nucleotide-binding</keyword>
<dbReference type="SUPFAM" id="SSF90123">
    <property type="entry name" value="ABC transporter transmembrane region"/>
    <property type="match status" value="2"/>
</dbReference>
<evidence type="ECO:0000313" key="14">
    <source>
        <dbReference type="EMBL" id="KNE56437.1"/>
    </source>
</evidence>
<feature type="transmembrane region" description="Helical" evidence="10">
    <location>
        <begin position="462"/>
        <end position="491"/>
    </location>
</feature>
<dbReference type="FunFam" id="3.40.50.300:FF:000997">
    <property type="entry name" value="Multidrug resistance-associated protein 1"/>
    <property type="match status" value="1"/>
</dbReference>
<evidence type="ECO:0000259" key="13">
    <source>
        <dbReference type="PROSITE" id="PS50929"/>
    </source>
</evidence>
<dbReference type="InterPro" id="IPR050173">
    <property type="entry name" value="ABC_transporter_C-like"/>
</dbReference>
<dbReference type="Gene3D" id="3.40.50.300">
    <property type="entry name" value="P-loop containing nucleotide triphosphate hydrolases"/>
    <property type="match status" value="2"/>
</dbReference>
<dbReference type="EMBL" id="GG745330">
    <property type="protein sequence ID" value="KNE56437.1"/>
    <property type="molecule type" value="Genomic_DNA"/>
</dbReference>
<accession>A0A0L0S1I4</accession>
<dbReference type="GO" id="GO:0016887">
    <property type="term" value="F:ATP hydrolysis activity"/>
    <property type="evidence" value="ECO:0007669"/>
    <property type="project" value="InterPro"/>
</dbReference>
<feature type="domain" description="ABC transmembrane type-1" evidence="13">
    <location>
        <begin position="874"/>
        <end position="1151"/>
    </location>
</feature>
<sequence>MIPLCWTMILIAAAFWCNRKSRASYMLLGQSPSESDIAGAAAGAQFAVSRVALHLLRVFADVLWAVLSSELQSGSVAAGVMRSVAHSLLAAIAVHMVLHPRQRQFRGYFPWTDVLATALVGDALCQAATFSTMHTGLATLPDFCSLVVLALTVALLAFSGADYLARSATPASESRDSHENTASLWSLATFSWFNEIIDKGVVKSLELDDLWQLYPNDTSAVANDVYQSVLPQSRSLIHGLWLSVRHHLILQVAMGVTGASLAFTGPLVLNKLLQFTQDRDPNTLLGVVYVVFLFLGTVTRSILDSQTYFRGRRVGTRVRAILIGQVYAKALKAKNKNQNVGQIMNLMQIDANKILELSAYLHYFFSTPLQIIICIVALYRVLGWASFAGVAVMLAVIPLNAATAKRAAKLQKDLMESTDKRISLVSEIFAGIRTIKYFAWEPKVMTWMTSVRAAELVDLRRYLFFAAGLSVLWYLVPLLCTMSTFASFAVLMGQPLTATKVFTAISLFMTLKNPLAIFPDMIIRLLEVMVSFDRINAYLAEETVTHPPIGAQITVTDDAEFRWGAAGSAFRLHRLNATIPVGKLTLVLGKTSAGKSSFLHALLGEMTQLQGHLTTPPVVAYAAQQAWLQNATIRDNVLFGSPFQKNRYDKVLQACALVRDLEILPAGDMTEVGDKGVNLSGGQKSRLGLSRAAYSANETVLMDDVLSALDAPTGKHVFEEAVLKLMRGKTRVLVTHAVSLTLPHADYVIALDHGEIKAQGTPAEIGKLGILQDLKAEEDQFQAETEPETVEAMINADESSSPTDLLPPGLRARKISHLSATSQVEDSSPAPDKPDLAAIGRLVQDEERCRGSVSWHIYRAWITAAGGMSFWVPLVAFLALQQVLLVGQDLWLRHWSNAYLTGDEVNAVYYLGIYVALGFIAIGLITGRLIYQFHGSLRASKSMHDELLFTLLHAKLLFWDRTPLGRVINRMSRDMQTVDRDIARDLVDGMVSGFQFLSILLLIIGVAPILLVVLVPVVFWYRAVAQRFLSTSRELKRLDSLTRSPIYSQFSETLTGVTTIRSFGHESRFMQELHRRVDLNHGAFFYLWISNRWLNVRTDWISAIVVFLTGLVLVLSRDMMDPALIGVTISYALTATDAIMWFIRIQAMVEMDLNSIERCVEWIDGIDKEPAEDTPTQIKPPATWPAFGIVEVRDLVAQYSPEAGPVLRGISFEVPARSRIAICGRSGAGKSSLAAALFRFIEWTRGTIMIDGVDLRHLDLHTLRSRVTLVPQDPVLFTGSVRSNLDVFGEYSDPEIQEALERVHLAHIPMEAPVAENGGNFSVGTRQLLSLARALLRRSRVLLLDECTASVDRATDALIQATLREAFANCTILTIAHKLSTIIDSDRVLVLSAGEVVEYDTPYNLMTRDGSYFQHMCRESGEFDSLLAAATK</sequence>
<name>A0A0L0S1I4_ALLM3</name>
<evidence type="ECO:0000259" key="12">
    <source>
        <dbReference type="PROSITE" id="PS50893"/>
    </source>
</evidence>
<dbReference type="CDD" id="cd18596">
    <property type="entry name" value="ABC_6TM_VMR1_D1_like"/>
    <property type="match status" value="1"/>
</dbReference>
<dbReference type="PANTHER" id="PTHR24223">
    <property type="entry name" value="ATP-BINDING CASSETTE SUB-FAMILY C"/>
    <property type="match status" value="1"/>
</dbReference>
<dbReference type="STRING" id="578462.A0A0L0S1I4"/>
<dbReference type="InterPro" id="IPR011527">
    <property type="entry name" value="ABC1_TM_dom"/>
</dbReference>
<feature type="signal peptide" evidence="11">
    <location>
        <begin position="1"/>
        <end position="23"/>
    </location>
</feature>
<evidence type="ECO:0000256" key="11">
    <source>
        <dbReference type="SAM" id="SignalP"/>
    </source>
</evidence>
<dbReference type="GO" id="GO:0005524">
    <property type="term" value="F:ATP binding"/>
    <property type="evidence" value="ECO:0007669"/>
    <property type="project" value="UniProtKB-KW"/>
</dbReference>
<evidence type="ECO:0000256" key="5">
    <source>
        <dbReference type="ARBA" id="ARBA00022737"/>
    </source>
</evidence>
<dbReference type="CDD" id="cd18604">
    <property type="entry name" value="ABC_6TM_VMR1_D2_like"/>
    <property type="match status" value="1"/>
</dbReference>
<dbReference type="CDD" id="cd03244">
    <property type="entry name" value="ABCC_MRP_domain2"/>
    <property type="match status" value="1"/>
</dbReference>
<evidence type="ECO:0000256" key="3">
    <source>
        <dbReference type="ARBA" id="ARBA00022448"/>
    </source>
</evidence>